<dbReference type="Gene3D" id="3.90.1590.10">
    <property type="entry name" value="glutathione-dependent formaldehyde- activating enzyme (gfa)"/>
    <property type="match status" value="1"/>
</dbReference>
<organism evidence="6 7">
    <name type="scientific">Methylomicrobium album BG8</name>
    <dbReference type="NCBI Taxonomy" id="686340"/>
    <lineage>
        <taxon>Bacteria</taxon>
        <taxon>Pseudomonadati</taxon>
        <taxon>Pseudomonadota</taxon>
        <taxon>Gammaproteobacteria</taxon>
        <taxon>Methylococcales</taxon>
        <taxon>Methylococcaceae</taxon>
        <taxon>Methylomicrobium</taxon>
    </lineage>
</organism>
<evidence type="ECO:0000256" key="4">
    <source>
        <dbReference type="ARBA" id="ARBA00023239"/>
    </source>
</evidence>
<evidence type="ECO:0000256" key="3">
    <source>
        <dbReference type="ARBA" id="ARBA00022833"/>
    </source>
</evidence>
<sequence>MKFPITGGCLCGAVRYEIGAKPVRMVNCHCRTCQKSSGSPYMALLFVPASALKVDGNYREFPTVAASGNTVYRAFCPQCGTPLFGRNSAFTQLRPVAAMSLDDPDLYRPELDMWVADAPSWDLMNPGLPKYPGNFWQTAD</sequence>
<dbReference type="EMBL" id="CM001475">
    <property type="protein sequence ID" value="EIC28147.1"/>
    <property type="molecule type" value="Genomic_DNA"/>
</dbReference>
<accession>H8GLV1</accession>
<comment type="similarity">
    <text evidence="1">Belongs to the Gfa family.</text>
</comment>
<evidence type="ECO:0000256" key="2">
    <source>
        <dbReference type="ARBA" id="ARBA00022723"/>
    </source>
</evidence>
<dbReference type="GO" id="GO:0046872">
    <property type="term" value="F:metal ion binding"/>
    <property type="evidence" value="ECO:0007669"/>
    <property type="project" value="UniProtKB-KW"/>
</dbReference>
<dbReference type="STRING" id="686340.Metal_0284"/>
<keyword evidence="3" id="KW-0862">Zinc</keyword>
<proteinExistence type="inferred from homology"/>
<dbReference type="HOGENOM" id="CLU_055491_6_2_6"/>
<dbReference type="PANTHER" id="PTHR33337:SF40">
    <property type="entry name" value="CENP-V_GFA DOMAIN-CONTAINING PROTEIN-RELATED"/>
    <property type="match status" value="1"/>
</dbReference>
<dbReference type="eggNOG" id="COG3791">
    <property type="taxonomic scope" value="Bacteria"/>
</dbReference>
<dbReference type="AlphaFoldDB" id="H8GLV1"/>
<dbReference type="PROSITE" id="PS51891">
    <property type="entry name" value="CENP_V_GFA"/>
    <property type="match status" value="1"/>
</dbReference>
<dbReference type="Pfam" id="PF04828">
    <property type="entry name" value="GFA"/>
    <property type="match status" value="1"/>
</dbReference>
<protein>
    <recommendedName>
        <fullName evidence="5">CENP-V/GFA domain-containing protein</fullName>
    </recommendedName>
</protein>
<name>H8GLV1_METAL</name>
<dbReference type="RefSeq" id="WP_005368891.1">
    <property type="nucleotide sequence ID" value="NZ_CM001475.1"/>
</dbReference>
<evidence type="ECO:0000259" key="5">
    <source>
        <dbReference type="PROSITE" id="PS51891"/>
    </source>
</evidence>
<keyword evidence="7" id="KW-1185">Reference proteome</keyword>
<dbReference type="GO" id="GO:0016846">
    <property type="term" value="F:carbon-sulfur lyase activity"/>
    <property type="evidence" value="ECO:0007669"/>
    <property type="project" value="InterPro"/>
</dbReference>
<feature type="domain" description="CENP-V/GFA" evidence="5">
    <location>
        <begin position="5"/>
        <end position="122"/>
    </location>
</feature>
<dbReference type="PANTHER" id="PTHR33337">
    <property type="entry name" value="GFA DOMAIN-CONTAINING PROTEIN"/>
    <property type="match status" value="1"/>
</dbReference>
<dbReference type="InterPro" id="IPR011057">
    <property type="entry name" value="Mss4-like_sf"/>
</dbReference>
<gene>
    <name evidence="6" type="ORF">Metal_0284</name>
</gene>
<evidence type="ECO:0000313" key="7">
    <source>
        <dbReference type="Proteomes" id="UP000005090"/>
    </source>
</evidence>
<dbReference type="SUPFAM" id="SSF51316">
    <property type="entry name" value="Mss4-like"/>
    <property type="match status" value="1"/>
</dbReference>
<reference evidence="6 7" key="1">
    <citation type="journal article" date="2013" name="Genome Announc.">
        <title>Genome Sequence of the Obligate Gammaproteobacterial Methanotroph Methylomicrobium album Strain BG8.</title>
        <authorList>
            <person name="Kits K.D."/>
            <person name="Kalyuzhnaya M.G."/>
            <person name="Klotz M.G."/>
            <person name="Jetten M.S."/>
            <person name="Op den Camp H.J."/>
            <person name="Vuilleumier S."/>
            <person name="Bringel F."/>
            <person name="Dispirito A.A."/>
            <person name="Murrell J.C."/>
            <person name="Bruce D."/>
            <person name="Cheng J.F."/>
            <person name="Copeland A."/>
            <person name="Goodwin L."/>
            <person name="Hauser L."/>
            <person name="Lajus A."/>
            <person name="Land M.L."/>
            <person name="Lapidus A."/>
            <person name="Lucas S."/>
            <person name="Medigue C."/>
            <person name="Pitluck S."/>
            <person name="Woyke T."/>
            <person name="Zeytun A."/>
            <person name="Stein L.Y."/>
        </authorList>
    </citation>
    <scope>NUCLEOTIDE SEQUENCE [LARGE SCALE GENOMIC DNA]</scope>
    <source>
        <strain evidence="6 7">BG8</strain>
    </source>
</reference>
<evidence type="ECO:0000256" key="1">
    <source>
        <dbReference type="ARBA" id="ARBA00005495"/>
    </source>
</evidence>
<dbReference type="InterPro" id="IPR006913">
    <property type="entry name" value="CENP-V/GFA"/>
</dbReference>
<keyword evidence="4" id="KW-0456">Lyase</keyword>
<dbReference type="Proteomes" id="UP000005090">
    <property type="component" value="Chromosome"/>
</dbReference>
<keyword evidence="2" id="KW-0479">Metal-binding</keyword>
<evidence type="ECO:0000313" key="6">
    <source>
        <dbReference type="EMBL" id="EIC28147.1"/>
    </source>
</evidence>